<evidence type="ECO:0000313" key="2">
    <source>
        <dbReference type="EMBL" id="GBG26828.1"/>
    </source>
</evidence>
<evidence type="ECO:0000256" key="1">
    <source>
        <dbReference type="SAM" id="MobiDB-lite"/>
    </source>
</evidence>
<keyword evidence="3" id="KW-1185">Reference proteome</keyword>
<proteinExistence type="predicted"/>
<name>A0A2R5GAR7_9STRA</name>
<dbReference type="EMBL" id="BEYU01000024">
    <property type="protein sequence ID" value="GBG26828.1"/>
    <property type="molecule type" value="Genomic_DNA"/>
</dbReference>
<accession>A0A2R5GAR7</accession>
<dbReference type="InParanoid" id="A0A2R5GAR7"/>
<gene>
    <name evidence="2" type="ORF">FCC1311_030502</name>
</gene>
<protein>
    <submittedName>
        <fullName evidence="2">Uncharacterized protein</fullName>
    </submittedName>
</protein>
<dbReference type="AlphaFoldDB" id="A0A2R5GAR7"/>
<comment type="caution">
    <text evidence="2">The sequence shown here is derived from an EMBL/GenBank/DDBJ whole genome shotgun (WGS) entry which is preliminary data.</text>
</comment>
<feature type="region of interest" description="Disordered" evidence="1">
    <location>
        <begin position="278"/>
        <end position="335"/>
    </location>
</feature>
<organism evidence="2 3">
    <name type="scientific">Hondaea fermentalgiana</name>
    <dbReference type="NCBI Taxonomy" id="2315210"/>
    <lineage>
        <taxon>Eukaryota</taxon>
        <taxon>Sar</taxon>
        <taxon>Stramenopiles</taxon>
        <taxon>Bigyra</taxon>
        <taxon>Labyrinthulomycetes</taxon>
        <taxon>Thraustochytrida</taxon>
        <taxon>Thraustochytriidae</taxon>
        <taxon>Hondaea</taxon>
    </lineage>
</organism>
<reference evidence="2 3" key="1">
    <citation type="submission" date="2017-12" db="EMBL/GenBank/DDBJ databases">
        <title>Sequencing, de novo assembly and annotation of complete genome of a new Thraustochytrid species, strain FCC1311.</title>
        <authorList>
            <person name="Sedici K."/>
            <person name="Godart F."/>
            <person name="Aiese Cigliano R."/>
            <person name="Sanseverino W."/>
            <person name="Barakat M."/>
            <person name="Ortet P."/>
            <person name="Marechal E."/>
            <person name="Cagnac O."/>
            <person name="Amato A."/>
        </authorList>
    </citation>
    <scope>NUCLEOTIDE SEQUENCE [LARGE SCALE GENOMIC DNA]</scope>
</reference>
<sequence length="415" mass="46665">MRQRPRRGKRGICFSAEPQVHEYEIDSPSSRRLEVRRKVSNPASIKFDLFKIELEARGIDPKLKTSKKRLLECFNTELRGDLEKVGISGATGTNEELSAMLELATFLRRRANLRNSGIACVCDGATPKMPVDMYVEELDQQLADRKILVTEKGRKARIVALEEALLKESEVLIGDGFDFGRRFVKVEDMLSLEEYSDKELRDEIKSRGMKAPRKKQEKLELLYKIVEDDLESQVRACFHEELLDELVRLGVSAANNSNSAPSTEVLADKTHMLRDAANKVSPPRAAMAASTSVGDGKSTPLSTRKRKRTSVEDTTTSSPHEALRQEENQEEMLETPAKRMRRFAEASLQRAGWGTVFKTASPSPAEAAELATSAREALESLETNALFDLLFRSGKWREDYREPPCEVKQGSCVLQ</sequence>
<dbReference type="Proteomes" id="UP000241890">
    <property type="component" value="Unassembled WGS sequence"/>
</dbReference>
<evidence type="ECO:0000313" key="3">
    <source>
        <dbReference type="Proteomes" id="UP000241890"/>
    </source>
</evidence>